<evidence type="ECO:0000259" key="9">
    <source>
        <dbReference type="PROSITE" id="PS50165"/>
    </source>
</evidence>
<dbReference type="Pfam" id="PF01541">
    <property type="entry name" value="GIY-YIG"/>
    <property type="match status" value="1"/>
</dbReference>
<evidence type="ECO:0000256" key="5">
    <source>
        <dbReference type="ARBA" id="ARBA00023204"/>
    </source>
</evidence>
<comment type="function">
    <text evidence="7">The UvrABC repair system catalyzes the recognition and processing of DNA lesions. UvrC both incises the 5' and 3' sides of the lesion. The N-terminal half is responsible for the 3' incision and the C-terminal half is responsible for the 5' incision.</text>
</comment>
<dbReference type="GO" id="GO:0009381">
    <property type="term" value="F:excinuclease ABC activity"/>
    <property type="evidence" value="ECO:0007669"/>
    <property type="project" value="UniProtKB-UniRule"/>
</dbReference>
<evidence type="ECO:0000256" key="3">
    <source>
        <dbReference type="ARBA" id="ARBA00022769"/>
    </source>
</evidence>
<dbReference type="EMBL" id="JADKYY010000002">
    <property type="protein sequence ID" value="MBF5026490.1"/>
    <property type="molecule type" value="Genomic_DNA"/>
</dbReference>
<dbReference type="Proteomes" id="UP000694480">
    <property type="component" value="Unassembled WGS sequence"/>
</dbReference>
<evidence type="ECO:0000313" key="10">
    <source>
        <dbReference type="EMBL" id="MBF5026490.1"/>
    </source>
</evidence>
<dbReference type="Pfam" id="PF08459">
    <property type="entry name" value="UvrC_RNaseH_dom"/>
    <property type="match status" value="1"/>
</dbReference>
<dbReference type="InterPro" id="IPR038476">
    <property type="entry name" value="UvrC_RNase_H_dom_sf"/>
</dbReference>
<dbReference type="PANTHER" id="PTHR30562:SF1">
    <property type="entry name" value="UVRABC SYSTEM PROTEIN C"/>
    <property type="match status" value="1"/>
</dbReference>
<comment type="similarity">
    <text evidence="7">Belongs to the UvrC family.</text>
</comment>
<dbReference type="SUPFAM" id="SSF82771">
    <property type="entry name" value="GIY-YIG endonuclease"/>
    <property type="match status" value="1"/>
</dbReference>
<dbReference type="Gene3D" id="1.10.150.20">
    <property type="entry name" value="5' to 3' exonuclease, C-terminal subdomain"/>
    <property type="match status" value="1"/>
</dbReference>
<accession>A0A930YUA7</accession>
<dbReference type="GO" id="GO:0009380">
    <property type="term" value="C:excinuclease repair complex"/>
    <property type="evidence" value="ECO:0007669"/>
    <property type="project" value="InterPro"/>
</dbReference>
<dbReference type="PANTHER" id="PTHR30562">
    <property type="entry name" value="UVRC/OXIDOREDUCTASE"/>
    <property type="match status" value="1"/>
</dbReference>
<evidence type="ECO:0000256" key="7">
    <source>
        <dbReference type="HAMAP-Rule" id="MF_00203"/>
    </source>
</evidence>
<gene>
    <name evidence="7 10" type="primary">uvrC</name>
    <name evidence="10" type="ORF">IC612_01605</name>
</gene>
<evidence type="ECO:0000256" key="4">
    <source>
        <dbReference type="ARBA" id="ARBA00022881"/>
    </source>
</evidence>
<dbReference type="InterPro" id="IPR047296">
    <property type="entry name" value="GIY-YIG_UvrC_Cho"/>
</dbReference>
<keyword evidence="1 7" id="KW-0963">Cytoplasm</keyword>
<protein>
    <recommendedName>
        <fullName evidence="7">UvrABC system protein C</fullName>
        <shortName evidence="7">Protein UvrC</shortName>
    </recommendedName>
    <alternativeName>
        <fullName evidence="7">Excinuclease ABC subunit C</fullName>
    </alternativeName>
</protein>
<dbReference type="InterPro" id="IPR001162">
    <property type="entry name" value="UvrC_RNase_H_dom"/>
</dbReference>
<dbReference type="GO" id="GO:0005737">
    <property type="term" value="C:cytoplasm"/>
    <property type="evidence" value="ECO:0007669"/>
    <property type="project" value="UniProtKB-SubCell"/>
</dbReference>
<dbReference type="InterPro" id="IPR010994">
    <property type="entry name" value="RuvA_2-like"/>
</dbReference>
<evidence type="ECO:0000256" key="6">
    <source>
        <dbReference type="ARBA" id="ARBA00023236"/>
    </source>
</evidence>
<dbReference type="GO" id="GO:0006289">
    <property type="term" value="P:nucleotide-excision repair"/>
    <property type="evidence" value="ECO:0007669"/>
    <property type="project" value="UniProtKB-UniRule"/>
</dbReference>
<comment type="subcellular location">
    <subcellularLocation>
        <location evidence="7">Cytoplasm</location>
    </subcellularLocation>
</comment>
<keyword evidence="6 7" id="KW-0742">SOS response</keyword>
<dbReference type="GO" id="GO:0003677">
    <property type="term" value="F:DNA binding"/>
    <property type="evidence" value="ECO:0007669"/>
    <property type="project" value="UniProtKB-UniRule"/>
</dbReference>
<dbReference type="Gene3D" id="3.40.1440.10">
    <property type="entry name" value="GIY-YIG endonuclease"/>
    <property type="match status" value="1"/>
</dbReference>
<dbReference type="FunFam" id="3.40.1440.10:FF:000001">
    <property type="entry name" value="UvrABC system protein C"/>
    <property type="match status" value="1"/>
</dbReference>
<dbReference type="Gene3D" id="3.30.420.340">
    <property type="entry name" value="UvrC, RNAse H endonuclease domain"/>
    <property type="match status" value="1"/>
</dbReference>
<feature type="domain" description="GIY-YIG" evidence="8">
    <location>
        <begin position="14"/>
        <end position="92"/>
    </location>
</feature>
<proteinExistence type="inferred from homology"/>
<comment type="caution">
    <text evidence="10">The sequence shown here is derived from an EMBL/GenBank/DDBJ whole genome shotgun (WGS) entry which is preliminary data.</text>
</comment>
<evidence type="ECO:0000256" key="2">
    <source>
        <dbReference type="ARBA" id="ARBA00022763"/>
    </source>
</evidence>
<dbReference type="InterPro" id="IPR035901">
    <property type="entry name" value="GIY-YIG_endonuc_sf"/>
</dbReference>
<keyword evidence="11" id="KW-1185">Reference proteome</keyword>
<dbReference type="InterPro" id="IPR036876">
    <property type="entry name" value="UVR_dom_sf"/>
</dbReference>
<dbReference type="NCBIfam" id="TIGR00194">
    <property type="entry name" value="uvrC"/>
    <property type="match status" value="1"/>
</dbReference>
<dbReference type="AlphaFoldDB" id="A0A930YUA7"/>
<keyword evidence="3 7" id="KW-0228">DNA excision</keyword>
<dbReference type="Pfam" id="PF22920">
    <property type="entry name" value="UvrC_RNaseH"/>
    <property type="match status" value="1"/>
</dbReference>
<keyword evidence="2 7" id="KW-0227">DNA damage</keyword>
<name>A0A930YUA7_9FLAO</name>
<dbReference type="PROSITE" id="PS50164">
    <property type="entry name" value="GIY_YIG"/>
    <property type="match status" value="1"/>
</dbReference>
<keyword evidence="5 7" id="KW-0234">DNA repair</keyword>
<dbReference type="PROSITE" id="PS50165">
    <property type="entry name" value="UVRC"/>
    <property type="match status" value="1"/>
</dbReference>
<dbReference type="RefSeq" id="WP_194738427.1">
    <property type="nucleotide sequence ID" value="NZ_JADKYY010000002.1"/>
</dbReference>
<dbReference type="SUPFAM" id="SSF47781">
    <property type="entry name" value="RuvA domain 2-like"/>
    <property type="match status" value="1"/>
</dbReference>
<dbReference type="InterPro" id="IPR004791">
    <property type="entry name" value="UvrC"/>
</dbReference>
<evidence type="ECO:0000256" key="1">
    <source>
        <dbReference type="ARBA" id="ARBA00022490"/>
    </source>
</evidence>
<organism evidence="10 11">
    <name type="scientific">Planobacterium oryzisoli</name>
    <dbReference type="NCBI Taxonomy" id="2771435"/>
    <lineage>
        <taxon>Bacteria</taxon>
        <taxon>Pseudomonadati</taxon>
        <taxon>Bacteroidota</taxon>
        <taxon>Flavobacteriia</taxon>
        <taxon>Flavobacteriales</taxon>
        <taxon>Weeksellaceae</taxon>
        <taxon>Chryseobacterium group</taxon>
        <taxon>Chryseobacterium</taxon>
    </lineage>
</organism>
<dbReference type="SUPFAM" id="SSF46600">
    <property type="entry name" value="C-terminal UvrC-binding domain of UvrB"/>
    <property type="match status" value="1"/>
</dbReference>
<dbReference type="CDD" id="cd10434">
    <property type="entry name" value="GIY-YIG_UvrC_Cho"/>
    <property type="match status" value="1"/>
</dbReference>
<dbReference type="GO" id="GO:0009432">
    <property type="term" value="P:SOS response"/>
    <property type="evidence" value="ECO:0007669"/>
    <property type="project" value="UniProtKB-UniRule"/>
</dbReference>
<feature type="domain" description="UvrC family homology region profile" evidence="9">
    <location>
        <begin position="261"/>
        <end position="472"/>
    </location>
</feature>
<keyword evidence="4 7" id="KW-0267">Excision nuclease</keyword>
<dbReference type="SMART" id="SM00465">
    <property type="entry name" value="GIYc"/>
    <property type="match status" value="1"/>
</dbReference>
<evidence type="ECO:0000313" key="11">
    <source>
        <dbReference type="Proteomes" id="UP000694480"/>
    </source>
</evidence>
<dbReference type="InterPro" id="IPR000305">
    <property type="entry name" value="GIY-YIG_endonuc"/>
</dbReference>
<reference evidence="10" key="1">
    <citation type="submission" date="2020-11" db="EMBL/GenBank/DDBJ databases">
        <title>Genome seq and assembly of Planobacterium sp.</title>
        <authorList>
            <person name="Chhetri G."/>
        </authorList>
    </citation>
    <scope>NUCLEOTIDE SEQUENCE</scope>
    <source>
        <strain evidence="10">GCR5</strain>
    </source>
</reference>
<sequence length="599" mass="69627">MKPDLELQLRTLPTNPGVYRYYDENGKLLYVGKAKNLKKRVLSYFNKNQSGYRTRIMVGKIHRIETTIVPSEYDALLLENNLIKEHQPFYNIMMKDDKTFPWICIKNESFPRVFLTRQRIKDGSEYYGPYAKVKPAKILLDTIRSIYKLRTCNLNLAPEKIESSRYRVCLEYHIKNCYGPCEMLESQQQYNQKIDAIRAIVKGDFKRAKTHLELEMADYAQNLEFEKAQAVKERLMLLEDYQSKHTVVSPNIDDVDVFAIVSDESAAYVNYFKIQNGNIIQSYTTEIKKMLEESDQEIMEEAMIEIRNRFVSFSKEILVPFSMDFEIPGVKILVPKVGDKKRIVELSEKNAREYRIEKLKQIQIIDPERHVKRIMSEMKTALRMPEEPRHIEGFDNSNIQGTNPVSACVVFKEAKPSKSDYRIFHPKTVIGANDYATMEEVIYRRYRRLQQENEPLPQLIVIDGGKGQLSAAVKSLKTLGLYGKITVIGIAKRLEEIYFPEDPIPLYLDKKSETLRILQRVRDEAHRFGVKHHRTRRTNSTIASELDNITGIGEKTKQQLLEHFKSVKRITESSQDSLGAVVGSHKAKLIYQFFHPEST</sequence>
<comment type="subunit">
    <text evidence="7">Interacts with UvrB in an incision complex.</text>
</comment>
<dbReference type="InterPro" id="IPR050066">
    <property type="entry name" value="UvrABC_protein_C"/>
</dbReference>
<dbReference type="HAMAP" id="MF_00203">
    <property type="entry name" value="UvrC"/>
    <property type="match status" value="1"/>
</dbReference>
<evidence type="ECO:0000259" key="8">
    <source>
        <dbReference type="PROSITE" id="PS50164"/>
    </source>
</evidence>